<evidence type="ECO:0000313" key="2">
    <source>
        <dbReference type="Proteomes" id="UP000269396"/>
    </source>
</evidence>
<proteinExistence type="predicted"/>
<organism evidence="1 2">
    <name type="scientific">Schistosoma mattheei</name>
    <dbReference type="NCBI Taxonomy" id="31246"/>
    <lineage>
        <taxon>Eukaryota</taxon>
        <taxon>Metazoa</taxon>
        <taxon>Spiralia</taxon>
        <taxon>Lophotrochozoa</taxon>
        <taxon>Platyhelminthes</taxon>
        <taxon>Trematoda</taxon>
        <taxon>Digenea</taxon>
        <taxon>Strigeidida</taxon>
        <taxon>Schistosomatoidea</taxon>
        <taxon>Schistosomatidae</taxon>
        <taxon>Schistosoma</taxon>
    </lineage>
</organism>
<evidence type="ECO:0000313" key="1">
    <source>
        <dbReference type="EMBL" id="VDP87650.1"/>
    </source>
</evidence>
<feature type="non-terminal residue" evidence="1">
    <location>
        <position position="197"/>
    </location>
</feature>
<dbReference type="EMBL" id="UZAL01052327">
    <property type="protein sequence ID" value="VDP87650.1"/>
    <property type="molecule type" value="Genomic_DNA"/>
</dbReference>
<gene>
    <name evidence="1" type="ORF">SMTD_LOCUS22568</name>
</gene>
<reference evidence="1 2" key="1">
    <citation type="submission" date="2018-11" db="EMBL/GenBank/DDBJ databases">
        <authorList>
            <consortium name="Pathogen Informatics"/>
        </authorList>
    </citation>
    <scope>NUCLEOTIDE SEQUENCE [LARGE SCALE GENOMIC DNA]</scope>
    <source>
        <strain>Denwood</strain>
        <strain evidence="2">Zambia</strain>
    </source>
</reference>
<sequence length="197" mass="22397">MRLISPAEFSALITNSSNFLSSRPNYTCTLNQTYRLQENRIHTGYLNEELSDQCNDNIVTTTTTTTITTTATPPPPAPNCSNNTNDKSHIDISNKSSTSNTMMKSESLLQLNKFPSSLCNTMKSDNSNYENWSNDHRKRHKKSKLHSIIHTDNNFIHNKSTEKTSPHSLYIDESMDEMLYNKATSLENEKNQLNSLQ</sequence>
<protein>
    <submittedName>
        <fullName evidence="1">Uncharacterized protein</fullName>
    </submittedName>
</protein>
<keyword evidence="2" id="KW-1185">Reference proteome</keyword>
<name>A0A183Q7I2_9TREM</name>
<dbReference type="Proteomes" id="UP000269396">
    <property type="component" value="Unassembled WGS sequence"/>
</dbReference>
<accession>A0A183Q7I2</accession>
<dbReference type="STRING" id="31246.A0A183Q7I2"/>
<dbReference type="AlphaFoldDB" id="A0A183Q7I2"/>